<organism evidence="2 3">
    <name type="scientific">Cryptosporangium japonicum</name>
    <dbReference type="NCBI Taxonomy" id="80872"/>
    <lineage>
        <taxon>Bacteria</taxon>
        <taxon>Bacillati</taxon>
        <taxon>Actinomycetota</taxon>
        <taxon>Actinomycetes</taxon>
        <taxon>Cryptosporangiales</taxon>
        <taxon>Cryptosporangiaceae</taxon>
        <taxon>Cryptosporangium</taxon>
    </lineage>
</organism>
<protein>
    <submittedName>
        <fullName evidence="2">Uncharacterized protein</fullName>
    </submittedName>
</protein>
<dbReference type="EMBL" id="BAAAGX010000005">
    <property type="protein sequence ID" value="GAA0226453.1"/>
    <property type="molecule type" value="Genomic_DNA"/>
</dbReference>
<dbReference type="Proteomes" id="UP001500967">
    <property type="component" value="Unassembled WGS sequence"/>
</dbReference>
<gene>
    <name evidence="2" type="ORF">GCM10009539_09730</name>
</gene>
<evidence type="ECO:0000313" key="2">
    <source>
        <dbReference type="EMBL" id="GAA0226453.1"/>
    </source>
</evidence>
<keyword evidence="3" id="KW-1185">Reference proteome</keyword>
<evidence type="ECO:0000256" key="1">
    <source>
        <dbReference type="SAM" id="MobiDB-lite"/>
    </source>
</evidence>
<sequence length="73" mass="7474">MSAALSGLQVRATRLAALHKPAWRRLTSTASRTLGYLPGVRGALRRGREGTGLGRDGAAEPAHGGSPGGVINL</sequence>
<comment type="caution">
    <text evidence="2">The sequence shown here is derived from an EMBL/GenBank/DDBJ whole genome shotgun (WGS) entry which is preliminary data.</text>
</comment>
<evidence type="ECO:0000313" key="3">
    <source>
        <dbReference type="Proteomes" id="UP001500967"/>
    </source>
</evidence>
<reference evidence="2 3" key="1">
    <citation type="journal article" date="2019" name="Int. J. Syst. Evol. Microbiol.">
        <title>The Global Catalogue of Microorganisms (GCM) 10K type strain sequencing project: providing services to taxonomists for standard genome sequencing and annotation.</title>
        <authorList>
            <consortium name="The Broad Institute Genomics Platform"/>
            <consortium name="The Broad Institute Genome Sequencing Center for Infectious Disease"/>
            <person name="Wu L."/>
            <person name="Ma J."/>
        </authorList>
    </citation>
    <scope>NUCLEOTIDE SEQUENCE [LARGE SCALE GENOMIC DNA]</scope>
    <source>
        <strain evidence="2 3">JCM 10425</strain>
    </source>
</reference>
<proteinExistence type="predicted"/>
<name>A0ABN0TNX7_9ACTN</name>
<feature type="region of interest" description="Disordered" evidence="1">
    <location>
        <begin position="44"/>
        <end position="73"/>
    </location>
</feature>
<accession>A0ABN0TNX7</accession>